<dbReference type="EMBL" id="JAIWYP010000009">
    <property type="protein sequence ID" value="KAH3778755.1"/>
    <property type="molecule type" value="Genomic_DNA"/>
</dbReference>
<sequence length="63" mass="7357">MGPVRAVLLKTRQRICADGKWQTDRQTDRQIRQEIAKYSTLRPTSGKRLILAENASGWPYDRR</sequence>
<gene>
    <name evidence="1" type="ORF">DPMN_174722</name>
    <name evidence="2" type="ORF">DPMN_180226</name>
</gene>
<dbReference type="EMBL" id="JAIWYP010000009">
    <property type="protein sequence ID" value="KAH3773363.1"/>
    <property type="molecule type" value="Genomic_DNA"/>
</dbReference>
<evidence type="ECO:0000313" key="3">
    <source>
        <dbReference type="Proteomes" id="UP000828390"/>
    </source>
</evidence>
<proteinExistence type="predicted"/>
<comment type="caution">
    <text evidence="2">The sequence shown here is derived from an EMBL/GenBank/DDBJ whole genome shotgun (WGS) entry which is preliminary data.</text>
</comment>
<name>A0A9D4EIL8_DREPO</name>
<reference evidence="2" key="1">
    <citation type="journal article" date="2019" name="bioRxiv">
        <title>The Genome of the Zebra Mussel, Dreissena polymorpha: A Resource for Invasive Species Research.</title>
        <authorList>
            <person name="McCartney M.A."/>
            <person name="Auch B."/>
            <person name="Kono T."/>
            <person name="Mallez S."/>
            <person name="Zhang Y."/>
            <person name="Obille A."/>
            <person name="Becker A."/>
            <person name="Abrahante J.E."/>
            <person name="Garbe J."/>
            <person name="Badalamenti J.P."/>
            <person name="Herman A."/>
            <person name="Mangelson H."/>
            <person name="Liachko I."/>
            <person name="Sullivan S."/>
            <person name="Sone E.D."/>
            <person name="Koren S."/>
            <person name="Silverstein K.A.T."/>
            <person name="Beckman K.B."/>
            <person name="Gohl D.M."/>
        </authorList>
    </citation>
    <scope>NUCLEOTIDE SEQUENCE</scope>
    <source>
        <strain evidence="2">Duluth1</strain>
        <tissue evidence="2">Whole animal</tissue>
    </source>
</reference>
<evidence type="ECO:0000313" key="2">
    <source>
        <dbReference type="EMBL" id="KAH3778755.1"/>
    </source>
</evidence>
<dbReference type="AlphaFoldDB" id="A0A9D4EIL8"/>
<organism evidence="2 3">
    <name type="scientific">Dreissena polymorpha</name>
    <name type="common">Zebra mussel</name>
    <name type="synonym">Mytilus polymorpha</name>
    <dbReference type="NCBI Taxonomy" id="45954"/>
    <lineage>
        <taxon>Eukaryota</taxon>
        <taxon>Metazoa</taxon>
        <taxon>Spiralia</taxon>
        <taxon>Lophotrochozoa</taxon>
        <taxon>Mollusca</taxon>
        <taxon>Bivalvia</taxon>
        <taxon>Autobranchia</taxon>
        <taxon>Heteroconchia</taxon>
        <taxon>Euheterodonta</taxon>
        <taxon>Imparidentia</taxon>
        <taxon>Neoheterodontei</taxon>
        <taxon>Myida</taxon>
        <taxon>Dreissenoidea</taxon>
        <taxon>Dreissenidae</taxon>
        <taxon>Dreissena</taxon>
    </lineage>
</organism>
<accession>A0A9D4EIL8</accession>
<dbReference type="Proteomes" id="UP000828390">
    <property type="component" value="Unassembled WGS sequence"/>
</dbReference>
<protein>
    <submittedName>
        <fullName evidence="2">Uncharacterized protein</fullName>
    </submittedName>
</protein>
<keyword evidence="3" id="KW-1185">Reference proteome</keyword>
<reference evidence="2" key="2">
    <citation type="submission" date="2020-11" db="EMBL/GenBank/DDBJ databases">
        <authorList>
            <person name="McCartney M.A."/>
            <person name="Auch B."/>
            <person name="Kono T."/>
            <person name="Mallez S."/>
            <person name="Becker A."/>
            <person name="Gohl D.M."/>
            <person name="Silverstein K.A.T."/>
            <person name="Koren S."/>
            <person name="Bechman K.B."/>
            <person name="Herman A."/>
            <person name="Abrahante J.E."/>
            <person name="Garbe J."/>
        </authorList>
    </citation>
    <scope>NUCLEOTIDE SEQUENCE</scope>
    <source>
        <strain evidence="2">Duluth1</strain>
        <tissue evidence="2">Whole animal</tissue>
    </source>
</reference>
<evidence type="ECO:0000313" key="1">
    <source>
        <dbReference type="EMBL" id="KAH3773363.1"/>
    </source>
</evidence>